<accession>A0A4R9M5R0</accession>
<dbReference type="Gene3D" id="1.25.40.10">
    <property type="entry name" value="Tetratricopeptide repeat domain"/>
    <property type="match status" value="1"/>
</dbReference>
<dbReference type="OrthoDB" id="326594at2"/>
<dbReference type="Proteomes" id="UP000298058">
    <property type="component" value="Unassembled WGS sequence"/>
</dbReference>
<evidence type="ECO:0000313" key="3">
    <source>
        <dbReference type="Proteomes" id="UP000298058"/>
    </source>
</evidence>
<feature type="compositionally biased region" description="Low complexity" evidence="1">
    <location>
        <begin position="54"/>
        <end position="68"/>
    </location>
</feature>
<feature type="compositionally biased region" description="Basic and acidic residues" evidence="1">
    <location>
        <begin position="168"/>
        <end position="182"/>
    </location>
</feature>
<proteinExistence type="predicted"/>
<reference evidence="2" key="1">
    <citation type="journal article" date="2019" name="PLoS Negl. Trop. Dis.">
        <title>Revisiting the worldwide diversity of Leptospira species in the environment.</title>
        <authorList>
            <person name="Vincent A.T."/>
            <person name="Schiettekatte O."/>
            <person name="Bourhy P."/>
            <person name="Veyrier F.J."/>
            <person name="Picardeau M."/>
        </authorList>
    </citation>
    <scope>NUCLEOTIDE SEQUENCE [LARGE SCALE GENOMIC DNA]</scope>
    <source>
        <strain evidence="2">201300427</strain>
    </source>
</reference>
<organism evidence="2 3">
    <name type="scientific">Leptospira idonii</name>
    <dbReference type="NCBI Taxonomy" id="1193500"/>
    <lineage>
        <taxon>Bacteria</taxon>
        <taxon>Pseudomonadati</taxon>
        <taxon>Spirochaetota</taxon>
        <taxon>Spirochaetia</taxon>
        <taxon>Leptospirales</taxon>
        <taxon>Leptospiraceae</taxon>
        <taxon>Leptospira</taxon>
    </lineage>
</organism>
<feature type="compositionally biased region" description="Low complexity" evidence="1">
    <location>
        <begin position="78"/>
        <end position="91"/>
    </location>
</feature>
<sequence>MKRFVVPPTKNLLLISFLLPFVGNSLFSQGSVPSQEIFLPFPESQKTEDSGLEQPTQTVSSQPSTTSTLGKESQDTTSAAPSSDLSSNSGSVKESAVASTQKQKNGKNKKKGKGEGVDPTEPPYQRGKAFLTRNQKKNAETEFSDSYSKEGEKSSPSRVENTNLFGLDSKDKEGSSLVDKQEDPDLKIKTQFELARSLDRVGNPESEEKAYKEYLKLVTQFPVHSEITPRAHYAIAVLLFRKKEYRPSLHHLVKLIKDFKESKERSSAYYYAGRIYESAWPERDLEKAKKYYDLYLAATEGKVISPGYDFRKEVRERRNLIESFP</sequence>
<keyword evidence="3" id="KW-1185">Reference proteome</keyword>
<protein>
    <submittedName>
        <fullName evidence="2">Tetratricopeptide repeat protein</fullName>
    </submittedName>
</protein>
<evidence type="ECO:0000313" key="2">
    <source>
        <dbReference type="EMBL" id="TGN21027.1"/>
    </source>
</evidence>
<evidence type="ECO:0000256" key="1">
    <source>
        <dbReference type="SAM" id="MobiDB-lite"/>
    </source>
</evidence>
<dbReference type="InterPro" id="IPR011990">
    <property type="entry name" value="TPR-like_helical_dom_sf"/>
</dbReference>
<feature type="region of interest" description="Disordered" evidence="1">
    <location>
        <begin position="42"/>
        <end position="182"/>
    </location>
</feature>
<gene>
    <name evidence="2" type="ORF">EHS15_00470</name>
</gene>
<dbReference type="SUPFAM" id="SSF48452">
    <property type="entry name" value="TPR-like"/>
    <property type="match status" value="1"/>
</dbReference>
<dbReference type="AlphaFoldDB" id="A0A4R9M5R0"/>
<dbReference type="EMBL" id="RQHW01000002">
    <property type="protein sequence ID" value="TGN21027.1"/>
    <property type="molecule type" value="Genomic_DNA"/>
</dbReference>
<comment type="caution">
    <text evidence="2">The sequence shown here is derived from an EMBL/GenBank/DDBJ whole genome shotgun (WGS) entry which is preliminary data.</text>
</comment>
<name>A0A4R9M5R0_9LEPT</name>